<proteinExistence type="predicted"/>
<reference evidence="3 4" key="1">
    <citation type="journal article" date="2019" name="Int. J. Syst. Evol. Microbiol.">
        <title>The Global Catalogue of Microorganisms (GCM) 10K type strain sequencing project: providing services to taxonomists for standard genome sequencing and annotation.</title>
        <authorList>
            <consortium name="The Broad Institute Genomics Platform"/>
            <consortium name="The Broad Institute Genome Sequencing Center for Infectious Disease"/>
            <person name="Wu L."/>
            <person name="Ma J."/>
        </authorList>
    </citation>
    <scope>NUCLEOTIDE SEQUENCE [LARGE SCALE GENOMIC DNA]</scope>
    <source>
        <strain evidence="3 4">CGMCC 1.12125</strain>
    </source>
</reference>
<keyword evidence="4" id="KW-1185">Reference proteome</keyword>
<evidence type="ECO:0000313" key="4">
    <source>
        <dbReference type="Proteomes" id="UP001597119"/>
    </source>
</evidence>
<evidence type="ECO:0000256" key="1">
    <source>
        <dbReference type="PROSITE-ProRule" id="PRU00325"/>
    </source>
</evidence>
<dbReference type="InterPro" id="IPR007527">
    <property type="entry name" value="Znf_SWIM"/>
</dbReference>
<evidence type="ECO:0000313" key="3">
    <source>
        <dbReference type="EMBL" id="MFD1588514.1"/>
    </source>
</evidence>
<dbReference type="Proteomes" id="UP001597119">
    <property type="component" value="Unassembled WGS sequence"/>
</dbReference>
<dbReference type="GO" id="GO:0008270">
    <property type="term" value="F:zinc ion binding"/>
    <property type="evidence" value="ECO:0007669"/>
    <property type="project" value="UniProtKB-KW"/>
</dbReference>
<keyword evidence="1" id="KW-0479">Metal-binding</keyword>
<accession>A0ABD6CGS6</accession>
<dbReference type="EMBL" id="JBHUDJ010000013">
    <property type="protein sequence ID" value="MFD1588514.1"/>
    <property type="molecule type" value="Genomic_DNA"/>
</dbReference>
<protein>
    <recommendedName>
        <fullName evidence="2">SWIM-type domain-containing protein</fullName>
    </recommendedName>
</protein>
<dbReference type="PROSITE" id="PS50966">
    <property type="entry name" value="ZF_SWIM"/>
    <property type="match status" value="1"/>
</dbReference>
<dbReference type="AlphaFoldDB" id="A0ABD6CGS6"/>
<evidence type="ECO:0000259" key="2">
    <source>
        <dbReference type="PROSITE" id="PS50966"/>
    </source>
</evidence>
<sequence>MIAESTTQEPEDPLTLKGEFGWTLKYISQRFDLDSAERRTYRARTEPMLVVPETFPARRHKIGGGPFEKGEATGIYRVFSSSGSEYEVDLAERTCTCPDMQENPPETGCKHFRRVVLMIEGDQPLPARGEDARDYWDWFFETIRAVNQFREGLDSDLQNAVLRAASAGHKQDDDYQTAMVEV</sequence>
<organism evidence="3 4">
    <name type="scientific">Halorientalis brevis</name>
    <dbReference type="NCBI Taxonomy" id="1126241"/>
    <lineage>
        <taxon>Archaea</taxon>
        <taxon>Methanobacteriati</taxon>
        <taxon>Methanobacteriota</taxon>
        <taxon>Stenosarchaea group</taxon>
        <taxon>Halobacteria</taxon>
        <taxon>Halobacteriales</taxon>
        <taxon>Haloarculaceae</taxon>
        <taxon>Halorientalis</taxon>
    </lineage>
</organism>
<name>A0ABD6CGS6_9EURY</name>
<comment type="caution">
    <text evidence="3">The sequence shown here is derived from an EMBL/GenBank/DDBJ whole genome shotgun (WGS) entry which is preliminary data.</text>
</comment>
<feature type="domain" description="SWIM-type" evidence="2">
    <location>
        <begin position="86"/>
        <end position="120"/>
    </location>
</feature>
<gene>
    <name evidence="3" type="ORF">ACFR9U_16165</name>
</gene>
<keyword evidence="1" id="KW-0862">Zinc</keyword>
<dbReference type="RefSeq" id="WP_247381995.1">
    <property type="nucleotide sequence ID" value="NZ_JALLGV010000013.1"/>
</dbReference>
<keyword evidence="1" id="KW-0863">Zinc-finger</keyword>